<dbReference type="Gene3D" id="3.40.50.300">
    <property type="entry name" value="P-loop containing nucleotide triphosphate hydrolases"/>
    <property type="match status" value="1"/>
</dbReference>
<name>A0A1M6ZTW9_9FLAO</name>
<accession>A0A1M6ZTW9</accession>
<dbReference type="Pfam" id="PF20720">
    <property type="entry name" value="nSTAND3"/>
    <property type="match status" value="1"/>
</dbReference>
<dbReference type="OrthoDB" id="9806903at2"/>
<protein>
    <recommendedName>
        <fullName evidence="1">Novel STAND NTPase 3 domain-containing protein</fullName>
    </recommendedName>
</protein>
<dbReference type="InterPro" id="IPR027417">
    <property type="entry name" value="P-loop_NTPase"/>
</dbReference>
<evidence type="ECO:0000313" key="3">
    <source>
        <dbReference type="Proteomes" id="UP000184364"/>
    </source>
</evidence>
<proteinExistence type="predicted"/>
<dbReference type="EMBL" id="FRAV01000016">
    <property type="protein sequence ID" value="SHL33763.1"/>
    <property type="molecule type" value="Genomic_DNA"/>
</dbReference>
<dbReference type="RefSeq" id="WP_073293030.1">
    <property type="nucleotide sequence ID" value="NZ_FRAV01000016.1"/>
</dbReference>
<feature type="domain" description="Novel STAND NTPase 3" evidence="1">
    <location>
        <begin position="181"/>
        <end position="338"/>
    </location>
</feature>
<dbReference type="InterPro" id="IPR049050">
    <property type="entry name" value="nSTAND3"/>
</dbReference>
<evidence type="ECO:0000259" key="1">
    <source>
        <dbReference type="Pfam" id="PF20720"/>
    </source>
</evidence>
<dbReference type="AlphaFoldDB" id="A0A1M6ZTW9"/>
<dbReference type="STRING" id="1302687.SAMN05444267_101634"/>
<reference evidence="3" key="1">
    <citation type="submission" date="2016-11" db="EMBL/GenBank/DDBJ databases">
        <authorList>
            <person name="Varghese N."/>
            <person name="Submissions S."/>
        </authorList>
    </citation>
    <scope>NUCLEOTIDE SEQUENCE [LARGE SCALE GENOMIC DNA]</scope>
    <source>
        <strain evidence="3">DSM 26899</strain>
    </source>
</reference>
<dbReference type="Proteomes" id="UP000184364">
    <property type="component" value="Unassembled WGS sequence"/>
</dbReference>
<gene>
    <name evidence="2" type="ORF">SAMN05444267_101634</name>
</gene>
<keyword evidence="3" id="KW-1185">Reference proteome</keyword>
<evidence type="ECO:0000313" key="2">
    <source>
        <dbReference type="EMBL" id="SHL33763.1"/>
    </source>
</evidence>
<dbReference type="SUPFAM" id="SSF52540">
    <property type="entry name" value="P-loop containing nucleoside triphosphate hydrolases"/>
    <property type="match status" value="1"/>
</dbReference>
<sequence>MAQYDFSTLSSSDLEDLVCDLLNAEVPNDSPIKYKTFKDGKDQGIDLLYSTEHNTHEHVGQVKHYYRTGFDGMFRKLENEEVEKVKKLAPTNYIFATSVDLGVGDTKKISDIFHPYIKNLNDIYGKKDLNRLIESHEDILNIHYKLWFSDTSVLTKILNSDLQFRSTDFIEYELAKRIRFYVKTPLFDVVRDSLKENNFVIITGDPGVGKTTLAEMLTYEYINENYQLLYILDDIKEIDRVLKNDLSKQIFYFDDFLGSNSAEINKAQGSESALLGIIGSIKRMTNKKLIFTTRSIVLNTVIQKSDRFRRFSKNLNEAVFHLKEYSENIKEKLLRNHIDESEMADDLKSLIERKDLFDFITSHKNFNPRSVEFITSKENVEKYNAKTFEKYIRENFNNPTEIWKHAYEQQIDYIDRWLLSTLLTFNERVDINLLEKAFNKRIDYCTSKDSVLPINPFKNALDKLDKGFIIRKNNTVDFINPSLKDFLINYIQTDTREINLMVDSIKYIQQVSELVLSLTEFHNILFPADLVLDMMNNYDSYVRKSFRDEDLIHLATFVNSHFEEYTKYDFLVKIIKDINDWEALHTNYRLNIAFKKFVTETNENYYVKKALDSRTEEIVNELVIGEYDIESAVELLENLKDTFDIDFHAFDSYTIINHLDSIFSDYIFTEAENLKDWATDTTEVNEIIDKLNYLGEKINDLGLSYEINLSELDCDWDEIARINEFNRQMEKND</sequence>
<organism evidence="2 3">
    <name type="scientific">Chryseobacterium polytrichastri</name>
    <dbReference type="NCBI Taxonomy" id="1302687"/>
    <lineage>
        <taxon>Bacteria</taxon>
        <taxon>Pseudomonadati</taxon>
        <taxon>Bacteroidota</taxon>
        <taxon>Flavobacteriia</taxon>
        <taxon>Flavobacteriales</taxon>
        <taxon>Weeksellaceae</taxon>
        <taxon>Chryseobacterium group</taxon>
        <taxon>Chryseobacterium</taxon>
    </lineage>
</organism>